<dbReference type="GO" id="GO:0005886">
    <property type="term" value="C:plasma membrane"/>
    <property type="evidence" value="ECO:0007669"/>
    <property type="project" value="TreeGrafter"/>
</dbReference>
<protein>
    <submittedName>
        <fullName evidence="7">NCS1 family nucleobase:cation symporter-1</fullName>
    </submittedName>
</protein>
<dbReference type="InterPro" id="IPR012681">
    <property type="entry name" value="NCS1"/>
</dbReference>
<feature type="transmembrane region" description="Helical" evidence="6">
    <location>
        <begin position="456"/>
        <end position="472"/>
    </location>
</feature>
<dbReference type="Proteomes" id="UP000564385">
    <property type="component" value="Unassembled WGS sequence"/>
</dbReference>
<comment type="caution">
    <text evidence="7">The sequence shown here is derived from an EMBL/GenBank/DDBJ whole genome shotgun (WGS) entry which is preliminary data.</text>
</comment>
<evidence type="ECO:0000313" key="8">
    <source>
        <dbReference type="Proteomes" id="UP000564385"/>
    </source>
</evidence>
<feature type="transmembrane region" description="Helical" evidence="6">
    <location>
        <begin position="270"/>
        <end position="292"/>
    </location>
</feature>
<dbReference type="CDD" id="cd11485">
    <property type="entry name" value="SLC-NCS1sbd_YbbW-like"/>
    <property type="match status" value="1"/>
</dbReference>
<dbReference type="GO" id="GO:0015205">
    <property type="term" value="F:nucleobase transmembrane transporter activity"/>
    <property type="evidence" value="ECO:0007669"/>
    <property type="project" value="TreeGrafter"/>
</dbReference>
<feature type="transmembrane region" description="Helical" evidence="6">
    <location>
        <begin position="158"/>
        <end position="178"/>
    </location>
</feature>
<evidence type="ECO:0000256" key="1">
    <source>
        <dbReference type="ARBA" id="ARBA00004141"/>
    </source>
</evidence>
<accession>A0A852VIV4</accession>
<evidence type="ECO:0000256" key="2">
    <source>
        <dbReference type="ARBA" id="ARBA00008974"/>
    </source>
</evidence>
<dbReference type="PANTHER" id="PTHR30618:SF0">
    <property type="entry name" value="PURINE-URACIL PERMEASE NCS1"/>
    <property type="match status" value="1"/>
</dbReference>
<dbReference type="PANTHER" id="PTHR30618">
    <property type="entry name" value="NCS1 FAMILY PURINE/PYRIMIDINE TRANSPORTER"/>
    <property type="match status" value="1"/>
</dbReference>
<keyword evidence="3 6" id="KW-0812">Transmembrane</keyword>
<gene>
    <name evidence="7" type="ORF">HDF08_003181</name>
</gene>
<dbReference type="InterPro" id="IPR001248">
    <property type="entry name" value="Pur-cyt_permease"/>
</dbReference>
<feature type="transmembrane region" description="Helical" evidence="6">
    <location>
        <begin position="344"/>
        <end position="366"/>
    </location>
</feature>
<dbReference type="NCBIfam" id="TIGR00800">
    <property type="entry name" value="ncs1"/>
    <property type="match status" value="1"/>
</dbReference>
<dbReference type="Gene3D" id="1.10.4160.10">
    <property type="entry name" value="Hydantoin permease"/>
    <property type="match status" value="1"/>
</dbReference>
<comment type="subcellular location">
    <subcellularLocation>
        <location evidence="1">Membrane</location>
        <topology evidence="1">Multi-pass membrane protein</topology>
    </subcellularLocation>
</comment>
<keyword evidence="5 6" id="KW-0472">Membrane</keyword>
<dbReference type="EMBL" id="JACCCU010000002">
    <property type="protein sequence ID" value="NYF91079.1"/>
    <property type="molecule type" value="Genomic_DNA"/>
</dbReference>
<dbReference type="AlphaFoldDB" id="A0A852VIV4"/>
<feature type="transmembrane region" description="Helical" evidence="6">
    <location>
        <begin position="430"/>
        <end position="450"/>
    </location>
</feature>
<feature type="transmembrane region" description="Helical" evidence="6">
    <location>
        <begin position="378"/>
        <end position="403"/>
    </location>
</feature>
<evidence type="ECO:0000256" key="4">
    <source>
        <dbReference type="ARBA" id="ARBA00022989"/>
    </source>
</evidence>
<comment type="similarity">
    <text evidence="2">Belongs to the purine-cytosine permease (2.A.39) family.</text>
</comment>
<evidence type="ECO:0000256" key="3">
    <source>
        <dbReference type="ARBA" id="ARBA00022692"/>
    </source>
</evidence>
<dbReference type="InterPro" id="IPR045225">
    <property type="entry name" value="Uracil/uridine/allantoin_perm"/>
</dbReference>
<feature type="transmembrane region" description="Helical" evidence="6">
    <location>
        <begin position="126"/>
        <end position="152"/>
    </location>
</feature>
<feature type="transmembrane region" description="Helical" evidence="6">
    <location>
        <begin position="47"/>
        <end position="69"/>
    </location>
</feature>
<dbReference type="Pfam" id="PF02133">
    <property type="entry name" value="Transp_cyt_pur"/>
    <property type="match status" value="1"/>
</dbReference>
<evidence type="ECO:0000313" key="7">
    <source>
        <dbReference type="EMBL" id="NYF91079.1"/>
    </source>
</evidence>
<evidence type="ECO:0000256" key="5">
    <source>
        <dbReference type="ARBA" id="ARBA00023136"/>
    </source>
</evidence>
<evidence type="ECO:0000256" key="6">
    <source>
        <dbReference type="SAM" id="Phobius"/>
    </source>
</evidence>
<name>A0A852VIV4_9BACT</name>
<feature type="transmembrane region" description="Helical" evidence="6">
    <location>
        <begin position="228"/>
        <end position="249"/>
    </location>
</feature>
<sequence length="494" mass="53659">MAVSSISTRVVDQSAADLAAEHDSRLYNADLAPTVAAQRTWGTYNYIALWFSMSMEVTTYMLASSLIAGGMNWKQAILTILLGNLIVLVPMLLNAHAGAKYGIPFPVFVRASFGTRGANLPAMLRAFVACGWFGIQSWLGGQAIAAMIGVLWPQTAQMPLVLWASFLGFWLLNMYVVWRGVESIRFLQSFSAPFMLVMSLTLLFWMLHKAGGFGPMLSAPSHFHTTGSFLRFFFPSLTAMVGYWATLSLNIPDFTRYAKSQDSQIVGQAFGLPVAMVLYSFIGIACTSASEIIFGEPVWSPITLLGRFHQPFAALLALVALLIATLNVNIGANVVSPSNDFSNLAPGLISFRTGGLITGFLGLAMMPWKLMSSFGNYIFGWLIGYSGLLGPVAGIMVADYFLIRGTRLDTVSLYRRGGPYEYTRGINPRAIVALVGGVTVALIGLAVPSLRFLYDYAWFVGFFVAAASYYLLMQGYRTAASGVSGVVTQITSQE</sequence>
<keyword evidence="4 6" id="KW-1133">Transmembrane helix</keyword>
<organism evidence="7 8">
    <name type="scientific">Tunturiibacter lichenicola</name>
    <dbReference type="NCBI Taxonomy" id="2051959"/>
    <lineage>
        <taxon>Bacteria</taxon>
        <taxon>Pseudomonadati</taxon>
        <taxon>Acidobacteriota</taxon>
        <taxon>Terriglobia</taxon>
        <taxon>Terriglobales</taxon>
        <taxon>Acidobacteriaceae</taxon>
        <taxon>Tunturiibacter</taxon>
    </lineage>
</organism>
<feature type="transmembrane region" description="Helical" evidence="6">
    <location>
        <begin position="190"/>
        <end position="208"/>
    </location>
</feature>
<proteinExistence type="inferred from homology"/>
<feature type="transmembrane region" description="Helical" evidence="6">
    <location>
        <begin position="75"/>
        <end position="93"/>
    </location>
</feature>
<feature type="transmembrane region" description="Helical" evidence="6">
    <location>
        <begin position="312"/>
        <end position="332"/>
    </location>
</feature>
<reference evidence="7 8" key="1">
    <citation type="submission" date="2020-07" db="EMBL/GenBank/DDBJ databases">
        <title>Genomic Encyclopedia of Type Strains, Phase IV (KMG-V): Genome sequencing to study the core and pangenomes of soil and plant-associated prokaryotes.</title>
        <authorList>
            <person name="Whitman W."/>
        </authorList>
    </citation>
    <scope>NUCLEOTIDE SEQUENCE [LARGE SCALE GENOMIC DNA]</scope>
    <source>
        <strain evidence="7 8">M8UP22</strain>
    </source>
</reference>